<protein>
    <submittedName>
        <fullName evidence="6">Enoyl-CoA hydratase</fullName>
    </submittedName>
</protein>
<name>A0A0N4VMX2_ENTVE</name>
<dbReference type="Proteomes" id="UP000274131">
    <property type="component" value="Unassembled WGS sequence"/>
</dbReference>
<dbReference type="InterPro" id="IPR029045">
    <property type="entry name" value="ClpP/crotonase-like_dom_sf"/>
</dbReference>
<dbReference type="PANTHER" id="PTHR11941:SF171">
    <property type="entry name" value="SD19268P"/>
    <property type="match status" value="1"/>
</dbReference>
<dbReference type="PANTHER" id="PTHR11941">
    <property type="entry name" value="ENOYL-COA HYDRATASE-RELATED"/>
    <property type="match status" value="1"/>
</dbReference>
<reference evidence="6" key="1">
    <citation type="submission" date="2017-02" db="UniProtKB">
        <authorList>
            <consortium name="WormBaseParasite"/>
        </authorList>
    </citation>
    <scope>IDENTIFICATION</scope>
</reference>
<keyword evidence="5" id="KW-1185">Reference proteome</keyword>
<dbReference type="FunFam" id="1.10.12.10:FF:000001">
    <property type="entry name" value="Probable enoyl-CoA hydratase, mitochondrial"/>
    <property type="match status" value="1"/>
</dbReference>
<dbReference type="AlphaFoldDB" id="A0A0N4VMX2"/>
<dbReference type="Pfam" id="PF00378">
    <property type="entry name" value="ECH_1"/>
    <property type="match status" value="1"/>
</dbReference>
<dbReference type="SUPFAM" id="SSF52096">
    <property type="entry name" value="ClpP/crotonase"/>
    <property type="match status" value="1"/>
</dbReference>
<reference evidence="4 5" key="2">
    <citation type="submission" date="2018-10" db="EMBL/GenBank/DDBJ databases">
        <authorList>
            <consortium name="Pathogen Informatics"/>
        </authorList>
    </citation>
    <scope>NUCLEOTIDE SEQUENCE [LARGE SCALE GENOMIC DNA]</scope>
</reference>
<dbReference type="OrthoDB" id="410701at2759"/>
<gene>
    <name evidence="4" type="ORF">EVEC_LOCUS11518</name>
</gene>
<dbReference type="WBParaSite" id="EVEC_0001231201-mRNA-1">
    <property type="protein sequence ID" value="EVEC_0001231201-mRNA-1"/>
    <property type="gene ID" value="EVEC_0001231201"/>
</dbReference>
<evidence type="ECO:0000313" key="5">
    <source>
        <dbReference type="Proteomes" id="UP000274131"/>
    </source>
</evidence>
<dbReference type="PROSITE" id="PS00166">
    <property type="entry name" value="ENOYL_COA_HYDRATASE"/>
    <property type="match status" value="1"/>
</dbReference>
<evidence type="ECO:0000256" key="2">
    <source>
        <dbReference type="ARBA" id="ARBA00023239"/>
    </source>
</evidence>
<proteinExistence type="inferred from homology"/>
<sequence length="189" mass="20133">MPLKEVPSFVSRLRQFVSDLANLHVPTIAALDGIALGGGLEVALGCDIRVASTSARLGLPEVKLAIFPGAGGTQRLTRIIGIARAKELIFTGRILSATDAERIGLVNCVANEEITSAYQVSLDMASLILKGGPCAIKLAKSVINEGAEMTLPESLEVERKGYAEVLKTEDRNEGLKAFSEKRPPVYCGR</sequence>
<evidence type="ECO:0000256" key="1">
    <source>
        <dbReference type="ARBA" id="ARBA00005254"/>
    </source>
</evidence>
<organism evidence="6">
    <name type="scientific">Enterobius vermicularis</name>
    <name type="common">Human pinworm</name>
    <dbReference type="NCBI Taxonomy" id="51028"/>
    <lineage>
        <taxon>Eukaryota</taxon>
        <taxon>Metazoa</taxon>
        <taxon>Ecdysozoa</taxon>
        <taxon>Nematoda</taxon>
        <taxon>Chromadorea</taxon>
        <taxon>Rhabditida</taxon>
        <taxon>Spirurina</taxon>
        <taxon>Oxyuridomorpha</taxon>
        <taxon>Oxyuroidea</taxon>
        <taxon>Oxyuridae</taxon>
        <taxon>Enterobius</taxon>
    </lineage>
</organism>
<dbReference type="InterPro" id="IPR018376">
    <property type="entry name" value="Enoyl-CoA_hyd/isom_CS"/>
</dbReference>
<dbReference type="Gene3D" id="1.10.12.10">
    <property type="entry name" value="Lyase 2-enoyl-coa Hydratase, Chain A, domain 2"/>
    <property type="match status" value="1"/>
</dbReference>
<dbReference type="InterPro" id="IPR014748">
    <property type="entry name" value="Enoyl-CoA_hydra_C"/>
</dbReference>
<evidence type="ECO:0000256" key="3">
    <source>
        <dbReference type="RuleBase" id="RU003707"/>
    </source>
</evidence>
<evidence type="ECO:0000313" key="6">
    <source>
        <dbReference type="WBParaSite" id="EVEC_0001231201-mRNA-1"/>
    </source>
</evidence>
<dbReference type="GO" id="GO:0006635">
    <property type="term" value="P:fatty acid beta-oxidation"/>
    <property type="evidence" value="ECO:0007669"/>
    <property type="project" value="TreeGrafter"/>
</dbReference>
<accession>A0A0N4VMX2</accession>
<dbReference type="EMBL" id="UXUI01012211">
    <property type="protein sequence ID" value="VDD96767.1"/>
    <property type="molecule type" value="Genomic_DNA"/>
</dbReference>
<evidence type="ECO:0000313" key="4">
    <source>
        <dbReference type="EMBL" id="VDD96767.1"/>
    </source>
</evidence>
<dbReference type="InterPro" id="IPR001753">
    <property type="entry name" value="Enoyl-CoA_hydra/iso"/>
</dbReference>
<comment type="similarity">
    <text evidence="1 3">Belongs to the enoyl-CoA hydratase/isomerase family.</text>
</comment>
<keyword evidence="2" id="KW-0456">Lyase</keyword>
<dbReference type="GO" id="GO:0005739">
    <property type="term" value="C:mitochondrion"/>
    <property type="evidence" value="ECO:0007669"/>
    <property type="project" value="TreeGrafter"/>
</dbReference>
<dbReference type="GO" id="GO:0004300">
    <property type="term" value="F:enoyl-CoA hydratase activity"/>
    <property type="evidence" value="ECO:0007669"/>
    <property type="project" value="UniProtKB-ARBA"/>
</dbReference>
<dbReference type="CDD" id="cd06558">
    <property type="entry name" value="crotonase-like"/>
    <property type="match status" value="1"/>
</dbReference>
<dbReference type="STRING" id="51028.A0A0N4VMX2"/>
<dbReference type="Gene3D" id="3.90.226.10">
    <property type="entry name" value="2-enoyl-CoA Hydratase, Chain A, domain 1"/>
    <property type="match status" value="1"/>
</dbReference>